<proteinExistence type="predicted"/>
<evidence type="ECO:0000256" key="1">
    <source>
        <dbReference type="SAM" id="Phobius"/>
    </source>
</evidence>
<feature type="transmembrane region" description="Helical" evidence="1">
    <location>
        <begin position="97"/>
        <end position="118"/>
    </location>
</feature>
<dbReference type="Pfam" id="PF07062">
    <property type="entry name" value="Clc-like"/>
    <property type="match status" value="1"/>
</dbReference>
<dbReference type="EMBL" id="JPKZ01000489">
    <property type="protein sequence ID" value="KHN86997.1"/>
    <property type="molecule type" value="Genomic_DNA"/>
</dbReference>
<dbReference type="AlphaFoldDB" id="A0A0B2W041"/>
<sequence>MHYSGAHVLAWMSLLVGAGTLIAAIGTDFWSIHRPLESVDVLSMHRGLWKQCTRYLIDTQCVNRFSKLADDVREVMLIGANVFDGNRTPISGKKLQVFEWVILALMLISIGLSVLSLLCSPCCCNHCNCCLSFWVFFAG</sequence>
<comment type="caution">
    <text evidence="2">The sequence shown here is derived from an EMBL/GenBank/DDBJ whole genome shotgun (WGS) entry which is preliminary data.</text>
</comment>
<dbReference type="Gene3D" id="1.20.140.150">
    <property type="match status" value="1"/>
</dbReference>
<protein>
    <recommendedName>
        <fullName evidence="4">Claudin</fullName>
    </recommendedName>
</protein>
<feature type="transmembrane region" description="Helical" evidence="1">
    <location>
        <begin position="6"/>
        <end position="26"/>
    </location>
</feature>
<gene>
    <name evidence="2" type="ORF">Tcan_13598</name>
</gene>
<organism evidence="2 3">
    <name type="scientific">Toxocara canis</name>
    <name type="common">Canine roundworm</name>
    <dbReference type="NCBI Taxonomy" id="6265"/>
    <lineage>
        <taxon>Eukaryota</taxon>
        <taxon>Metazoa</taxon>
        <taxon>Ecdysozoa</taxon>
        <taxon>Nematoda</taxon>
        <taxon>Chromadorea</taxon>
        <taxon>Rhabditida</taxon>
        <taxon>Spirurina</taxon>
        <taxon>Ascaridomorpha</taxon>
        <taxon>Ascaridoidea</taxon>
        <taxon>Toxocaridae</taxon>
        <taxon>Toxocara</taxon>
    </lineage>
</organism>
<keyword evidence="1" id="KW-1133">Transmembrane helix</keyword>
<dbReference type="OrthoDB" id="5831864at2759"/>
<dbReference type="OMA" id="CCQRCKP"/>
<accession>A0A0B2W041</accession>
<evidence type="ECO:0008006" key="4">
    <source>
        <dbReference type="Google" id="ProtNLM"/>
    </source>
</evidence>
<evidence type="ECO:0000313" key="3">
    <source>
        <dbReference type="Proteomes" id="UP000031036"/>
    </source>
</evidence>
<dbReference type="Proteomes" id="UP000031036">
    <property type="component" value="Unassembled WGS sequence"/>
</dbReference>
<keyword evidence="3" id="KW-1185">Reference proteome</keyword>
<dbReference type="InterPro" id="IPR010761">
    <property type="entry name" value="Clc_prot-like"/>
</dbReference>
<evidence type="ECO:0000313" key="2">
    <source>
        <dbReference type="EMBL" id="KHN86997.1"/>
    </source>
</evidence>
<dbReference type="STRING" id="6265.A0A0B2W041"/>
<name>A0A0B2W041_TOXCA</name>
<reference evidence="2 3" key="1">
    <citation type="submission" date="2014-11" db="EMBL/GenBank/DDBJ databases">
        <title>Genetic blueprint of the zoonotic pathogen Toxocara canis.</title>
        <authorList>
            <person name="Zhu X.-Q."/>
            <person name="Korhonen P.K."/>
            <person name="Cai H."/>
            <person name="Young N.D."/>
            <person name="Nejsum P."/>
            <person name="von Samson-Himmelstjerna G."/>
            <person name="Boag P.R."/>
            <person name="Tan P."/>
            <person name="Li Q."/>
            <person name="Min J."/>
            <person name="Yang Y."/>
            <person name="Wang X."/>
            <person name="Fang X."/>
            <person name="Hall R.S."/>
            <person name="Hofmann A."/>
            <person name="Sternberg P.W."/>
            <person name="Jex A.R."/>
            <person name="Gasser R.B."/>
        </authorList>
    </citation>
    <scope>NUCLEOTIDE SEQUENCE [LARGE SCALE GENOMIC DNA]</scope>
    <source>
        <strain evidence="2">PN_DK_2014</strain>
    </source>
</reference>
<keyword evidence="1" id="KW-0812">Transmembrane</keyword>
<dbReference type="GO" id="GO:0016020">
    <property type="term" value="C:membrane"/>
    <property type="evidence" value="ECO:0007669"/>
    <property type="project" value="InterPro"/>
</dbReference>
<keyword evidence="1" id="KW-0472">Membrane</keyword>